<accession>A0A1I7XI50</accession>
<keyword evidence="2" id="KW-1185">Reference proteome</keyword>
<dbReference type="Proteomes" id="UP000095283">
    <property type="component" value="Unplaced"/>
</dbReference>
<reference evidence="3" key="1">
    <citation type="submission" date="2016-11" db="UniProtKB">
        <authorList>
            <consortium name="WormBaseParasite"/>
        </authorList>
    </citation>
    <scope>IDENTIFICATION</scope>
</reference>
<proteinExistence type="predicted"/>
<feature type="signal peptide" evidence="1">
    <location>
        <begin position="1"/>
        <end position="18"/>
    </location>
</feature>
<organism evidence="2 3">
    <name type="scientific">Heterorhabditis bacteriophora</name>
    <name type="common">Entomopathogenic nematode worm</name>
    <dbReference type="NCBI Taxonomy" id="37862"/>
    <lineage>
        <taxon>Eukaryota</taxon>
        <taxon>Metazoa</taxon>
        <taxon>Ecdysozoa</taxon>
        <taxon>Nematoda</taxon>
        <taxon>Chromadorea</taxon>
        <taxon>Rhabditida</taxon>
        <taxon>Rhabditina</taxon>
        <taxon>Rhabditomorpha</taxon>
        <taxon>Strongyloidea</taxon>
        <taxon>Heterorhabditidae</taxon>
        <taxon>Heterorhabditis</taxon>
    </lineage>
</organism>
<dbReference type="WBParaSite" id="Hba_17166">
    <property type="protein sequence ID" value="Hba_17166"/>
    <property type="gene ID" value="Hba_17166"/>
</dbReference>
<dbReference type="AlphaFoldDB" id="A0A1I7XI50"/>
<sequence length="101" mass="11272">MHSLSILFLLGFVALLLASPVITETEETRPLYNRNIQVEPEYPELHRVKRYGGYGYGGYPRFGPYGFGYPAWGGSFGRSWGLSSSISLNGYNNGYYSGFGK</sequence>
<feature type="chain" id="PRO_5009311185" evidence="1">
    <location>
        <begin position="19"/>
        <end position="101"/>
    </location>
</feature>
<evidence type="ECO:0000313" key="3">
    <source>
        <dbReference type="WBParaSite" id="Hba_17166"/>
    </source>
</evidence>
<evidence type="ECO:0000256" key="1">
    <source>
        <dbReference type="SAM" id="SignalP"/>
    </source>
</evidence>
<protein>
    <submittedName>
        <fullName evidence="3">Neuropeptide-like protein 31</fullName>
    </submittedName>
</protein>
<evidence type="ECO:0000313" key="2">
    <source>
        <dbReference type="Proteomes" id="UP000095283"/>
    </source>
</evidence>
<keyword evidence="1" id="KW-0732">Signal</keyword>
<name>A0A1I7XI50_HETBA</name>